<protein>
    <recommendedName>
        <fullName evidence="2">Endosome-associated-trafficking regulator 1</fullName>
    </recommendedName>
</protein>
<feature type="compositionally biased region" description="Basic and acidic residues" evidence="5">
    <location>
        <begin position="158"/>
        <end position="172"/>
    </location>
</feature>
<feature type="compositionally biased region" description="Polar residues" evidence="5">
    <location>
        <begin position="245"/>
        <end position="255"/>
    </location>
</feature>
<dbReference type="GO" id="GO:0005813">
    <property type="term" value="C:centrosome"/>
    <property type="evidence" value="ECO:0007669"/>
    <property type="project" value="TreeGrafter"/>
</dbReference>
<dbReference type="Proteomes" id="UP001374579">
    <property type="component" value="Unassembled WGS sequence"/>
</dbReference>
<dbReference type="GO" id="GO:1903566">
    <property type="term" value="P:positive regulation of protein localization to cilium"/>
    <property type="evidence" value="ECO:0007669"/>
    <property type="project" value="TreeGrafter"/>
</dbReference>
<name>A0AAN9BZI0_9CAEN</name>
<dbReference type="GO" id="GO:0036064">
    <property type="term" value="C:ciliary basal body"/>
    <property type="evidence" value="ECO:0007669"/>
    <property type="project" value="TreeGrafter"/>
</dbReference>
<dbReference type="GO" id="GO:0055037">
    <property type="term" value="C:recycling endosome"/>
    <property type="evidence" value="ECO:0007669"/>
    <property type="project" value="TreeGrafter"/>
</dbReference>
<gene>
    <name evidence="6" type="ORF">V1264_000678</name>
</gene>
<evidence type="ECO:0000256" key="1">
    <source>
        <dbReference type="ARBA" id="ARBA00007791"/>
    </source>
</evidence>
<dbReference type="AlphaFoldDB" id="A0AAN9BZI0"/>
<dbReference type="GO" id="GO:0032465">
    <property type="term" value="P:regulation of cytokinesis"/>
    <property type="evidence" value="ECO:0007669"/>
    <property type="project" value="TreeGrafter"/>
</dbReference>
<proteinExistence type="inferred from homology"/>
<comment type="caution">
    <text evidence="6">The sequence shown here is derived from an EMBL/GenBank/DDBJ whole genome shotgun (WGS) entry which is preliminary data.</text>
</comment>
<evidence type="ECO:0000256" key="4">
    <source>
        <dbReference type="SAM" id="Coils"/>
    </source>
</evidence>
<dbReference type="PANTHER" id="PTHR31259">
    <property type="entry name" value="ENDOSOME-ASSOCIATED TRAFFICKING REGULATOR 1"/>
    <property type="match status" value="1"/>
</dbReference>
<feature type="region of interest" description="Disordered" evidence="5">
    <location>
        <begin position="139"/>
        <end position="284"/>
    </location>
</feature>
<reference evidence="6 7" key="1">
    <citation type="submission" date="2024-02" db="EMBL/GenBank/DDBJ databases">
        <title>Chromosome-scale genome assembly of the rough periwinkle Littorina saxatilis.</title>
        <authorList>
            <person name="De Jode A."/>
            <person name="Faria R."/>
            <person name="Formenti G."/>
            <person name="Sims Y."/>
            <person name="Smith T.P."/>
            <person name="Tracey A."/>
            <person name="Wood J.M.D."/>
            <person name="Zagrodzka Z.B."/>
            <person name="Johannesson K."/>
            <person name="Butlin R.K."/>
            <person name="Leder E.H."/>
        </authorList>
    </citation>
    <scope>NUCLEOTIDE SEQUENCE [LARGE SCALE GENOMIC DNA]</scope>
    <source>
        <strain evidence="6">Snail1</strain>
        <tissue evidence="6">Muscle</tissue>
    </source>
</reference>
<keyword evidence="3 4" id="KW-0175">Coiled coil</keyword>
<accession>A0AAN9BZI0</accession>
<dbReference type="GO" id="GO:0005769">
    <property type="term" value="C:early endosome"/>
    <property type="evidence" value="ECO:0007669"/>
    <property type="project" value="TreeGrafter"/>
</dbReference>
<evidence type="ECO:0000256" key="2">
    <source>
        <dbReference type="ARBA" id="ARBA00016007"/>
    </source>
</evidence>
<evidence type="ECO:0000256" key="3">
    <source>
        <dbReference type="ARBA" id="ARBA00023054"/>
    </source>
</evidence>
<dbReference type="EMBL" id="JBAMIC010000001">
    <property type="protein sequence ID" value="KAK7114653.1"/>
    <property type="molecule type" value="Genomic_DNA"/>
</dbReference>
<dbReference type="GO" id="GO:0030496">
    <property type="term" value="C:midbody"/>
    <property type="evidence" value="ECO:0007669"/>
    <property type="project" value="TreeGrafter"/>
</dbReference>
<dbReference type="GO" id="GO:0045724">
    <property type="term" value="P:positive regulation of cilium assembly"/>
    <property type="evidence" value="ECO:0007669"/>
    <property type="project" value="TreeGrafter"/>
</dbReference>
<feature type="compositionally biased region" description="Polar residues" evidence="5">
    <location>
        <begin position="66"/>
        <end position="78"/>
    </location>
</feature>
<sequence>MAEGGGEEDLNNPFSFKSYVKKKTTQQDDQDIDTDDIFAITSSAPSSRKKEKQSLVVADDGVIGGDTTQTPKTKTKGNPFSFKKFLGQSGQKEGDSSQRKNPPADLVRNESTPTGIPASSLGHGSASALLGQGHILGQHAAAPPDFASDLPDFIQNHYGDDQGKPDLERHLPDFTLGSRITQDRSEGGGAASFFNSHRDSLADTSFSDDEDGEVAQRGQSLSLPDFLVDSTMPGAQKNKEEIEDSINSANVRSQGEPSRSRLPELPPLGDSVNGGRIHNGSDTGVSESAIILQQLREENRQLQDRIAQMQRRARDEVVRVAGLEKEISRLQKKEAEETAVMERAVQQVEENLVSTTTRAVKAETMVTKLKQEVKTLQSQVKVLTAENEALQSGDKGLSDIRERTKYASQQLAAAAVTAETNLRELMGGVEKLKLLGQVLGSLEKVTDVDSSTTHESPRNSPT</sequence>
<evidence type="ECO:0000256" key="5">
    <source>
        <dbReference type="SAM" id="MobiDB-lite"/>
    </source>
</evidence>
<feature type="coiled-coil region" evidence="4">
    <location>
        <begin position="285"/>
        <end position="393"/>
    </location>
</feature>
<organism evidence="6 7">
    <name type="scientific">Littorina saxatilis</name>
    <dbReference type="NCBI Taxonomy" id="31220"/>
    <lineage>
        <taxon>Eukaryota</taxon>
        <taxon>Metazoa</taxon>
        <taxon>Spiralia</taxon>
        <taxon>Lophotrochozoa</taxon>
        <taxon>Mollusca</taxon>
        <taxon>Gastropoda</taxon>
        <taxon>Caenogastropoda</taxon>
        <taxon>Littorinimorpha</taxon>
        <taxon>Littorinoidea</taxon>
        <taxon>Littorinidae</taxon>
        <taxon>Littorina</taxon>
    </lineage>
</organism>
<evidence type="ECO:0000313" key="7">
    <source>
        <dbReference type="Proteomes" id="UP001374579"/>
    </source>
</evidence>
<comment type="similarity">
    <text evidence="1">Belongs to the ENTR1 family.</text>
</comment>
<keyword evidence="7" id="KW-1185">Reference proteome</keyword>
<dbReference type="PANTHER" id="PTHR31259:SF3">
    <property type="entry name" value="ENDOSOME-ASSOCIATED-TRAFFICKING REGULATOR 1"/>
    <property type="match status" value="1"/>
</dbReference>
<dbReference type="InterPro" id="IPR026757">
    <property type="entry name" value="ENTR1"/>
</dbReference>
<feature type="region of interest" description="Disordered" evidence="5">
    <location>
        <begin position="21"/>
        <end position="126"/>
    </location>
</feature>
<evidence type="ECO:0000313" key="6">
    <source>
        <dbReference type="EMBL" id="KAK7114653.1"/>
    </source>
</evidence>